<reference evidence="1" key="2">
    <citation type="submission" date="2020-11" db="EMBL/GenBank/DDBJ databases">
        <authorList>
            <person name="McCartney M.A."/>
            <person name="Auch B."/>
            <person name="Kono T."/>
            <person name="Mallez S."/>
            <person name="Becker A."/>
            <person name="Gohl D.M."/>
            <person name="Silverstein K.A.T."/>
            <person name="Koren S."/>
            <person name="Bechman K.B."/>
            <person name="Herman A."/>
            <person name="Abrahante J.E."/>
            <person name="Garbe J."/>
        </authorList>
    </citation>
    <scope>NUCLEOTIDE SEQUENCE</scope>
    <source>
        <strain evidence="1">Duluth1</strain>
        <tissue evidence="1">Whole animal</tissue>
    </source>
</reference>
<gene>
    <name evidence="1" type="ORF">DPMN_005470</name>
</gene>
<name>A0A9D4MTL7_DREPO</name>
<proteinExistence type="predicted"/>
<comment type="caution">
    <text evidence="1">The sequence shown here is derived from an EMBL/GenBank/DDBJ whole genome shotgun (WGS) entry which is preliminary data.</text>
</comment>
<dbReference type="EMBL" id="JAIWYP010000001">
    <property type="protein sequence ID" value="KAH3881544.1"/>
    <property type="molecule type" value="Genomic_DNA"/>
</dbReference>
<sequence>MKARSLRTNLIFSGHPETPSGHNEDLFRIIREFIKSKLNMDQETVGILEARKLSRRQVVRSQGISHSRAILVTFSDLRDVNDIMDSAKLLRDTSLAFLVIIPAK</sequence>
<accession>A0A9D4MTL7</accession>
<dbReference type="Proteomes" id="UP000828390">
    <property type="component" value="Unassembled WGS sequence"/>
</dbReference>
<reference evidence="1" key="1">
    <citation type="journal article" date="2019" name="bioRxiv">
        <title>The Genome of the Zebra Mussel, Dreissena polymorpha: A Resource for Invasive Species Research.</title>
        <authorList>
            <person name="McCartney M.A."/>
            <person name="Auch B."/>
            <person name="Kono T."/>
            <person name="Mallez S."/>
            <person name="Zhang Y."/>
            <person name="Obille A."/>
            <person name="Becker A."/>
            <person name="Abrahante J.E."/>
            <person name="Garbe J."/>
            <person name="Badalamenti J.P."/>
            <person name="Herman A."/>
            <person name="Mangelson H."/>
            <person name="Liachko I."/>
            <person name="Sullivan S."/>
            <person name="Sone E.D."/>
            <person name="Koren S."/>
            <person name="Silverstein K.A.T."/>
            <person name="Beckman K.B."/>
            <person name="Gohl D.M."/>
        </authorList>
    </citation>
    <scope>NUCLEOTIDE SEQUENCE</scope>
    <source>
        <strain evidence="1">Duluth1</strain>
        <tissue evidence="1">Whole animal</tissue>
    </source>
</reference>
<keyword evidence="2" id="KW-1185">Reference proteome</keyword>
<evidence type="ECO:0000313" key="1">
    <source>
        <dbReference type="EMBL" id="KAH3881544.1"/>
    </source>
</evidence>
<organism evidence="1 2">
    <name type="scientific">Dreissena polymorpha</name>
    <name type="common">Zebra mussel</name>
    <name type="synonym">Mytilus polymorpha</name>
    <dbReference type="NCBI Taxonomy" id="45954"/>
    <lineage>
        <taxon>Eukaryota</taxon>
        <taxon>Metazoa</taxon>
        <taxon>Spiralia</taxon>
        <taxon>Lophotrochozoa</taxon>
        <taxon>Mollusca</taxon>
        <taxon>Bivalvia</taxon>
        <taxon>Autobranchia</taxon>
        <taxon>Heteroconchia</taxon>
        <taxon>Euheterodonta</taxon>
        <taxon>Imparidentia</taxon>
        <taxon>Neoheterodontei</taxon>
        <taxon>Myida</taxon>
        <taxon>Dreissenoidea</taxon>
        <taxon>Dreissenidae</taxon>
        <taxon>Dreissena</taxon>
    </lineage>
</organism>
<evidence type="ECO:0000313" key="2">
    <source>
        <dbReference type="Proteomes" id="UP000828390"/>
    </source>
</evidence>
<dbReference type="AlphaFoldDB" id="A0A9D4MTL7"/>
<dbReference type="Gene3D" id="3.30.70.1820">
    <property type="entry name" value="L1 transposable element, RRM domain"/>
    <property type="match status" value="1"/>
</dbReference>
<protein>
    <submittedName>
        <fullName evidence="1">Uncharacterized protein</fullName>
    </submittedName>
</protein>